<accession>A0ABQ7DQF8</accession>
<sequence>MATDRISLKSTCAHPLNSPVSLFLPNSTEFITQPERRVHVCHALLCPIGLGLIIRDPDSIRDPLRIRSENRISGVPGSESG</sequence>
<dbReference type="EMBL" id="QGKV02000649">
    <property type="protein sequence ID" value="KAF3579500.1"/>
    <property type="molecule type" value="Genomic_DNA"/>
</dbReference>
<name>A0ABQ7DQF8_BRACR</name>
<evidence type="ECO:0000313" key="2">
    <source>
        <dbReference type="Proteomes" id="UP000266723"/>
    </source>
</evidence>
<evidence type="ECO:0000313" key="1">
    <source>
        <dbReference type="EMBL" id="KAF3579500.1"/>
    </source>
</evidence>
<organism evidence="1 2">
    <name type="scientific">Brassica cretica</name>
    <name type="common">Mustard</name>
    <dbReference type="NCBI Taxonomy" id="69181"/>
    <lineage>
        <taxon>Eukaryota</taxon>
        <taxon>Viridiplantae</taxon>
        <taxon>Streptophyta</taxon>
        <taxon>Embryophyta</taxon>
        <taxon>Tracheophyta</taxon>
        <taxon>Spermatophyta</taxon>
        <taxon>Magnoliopsida</taxon>
        <taxon>eudicotyledons</taxon>
        <taxon>Gunneridae</taxon>
        <taxon>Pentapetalae</taxon>
        <taxon>rosids</taxon>
        <taxon>malvids</taxon>
        <taxon>Brassicales</taxon>
        <taxon>Brassicaceae</taxon>
        <taxon>Brassiceae</taxon>
        <taxon>Brassica</taxon>
    </lineage>
</organism>
<dbReference type="Proteomes" id="UP000266723">
    <property type="component" value="Unassembled WGS sequence"/>
</dbReference>
<keyword evidence="2" id="KW-1185">Reference proteome</keyword>
<gene>
    <name evidence="1" type="ORF">DY000_02032611</name>
</gene>
<reference evidence="1 2" key="1">
    <citation type="journal article" date="2020" name="BMC Genomics">
        <title>Intraspecific diversification of the crop wild relative Brassica cretica Lam. using demographic model selection.</title>
        <authorList>
            <person name="Kioukis A."/>
            <person name="Michalopoulou V.A."/>
            <person name="Briers L."/>
            <person name="Pirintsos S."/>
            <person name="Studholme D.J."/>
            <person name="Pavlidis P."/>
            <person name="Sarris P.F."/>
        </authorList>
    </citation>
    <scope>NUCLEOTIDE SEQUENCE [LARGE SCALE GENOMIC DNA]</scope>
    <source>
        <strain evidence="2">cv. PFS-1207/04</strain>
    </source>
</reference>
<comment type="caution">
    <text evidence="1">The sequence shown here is derived from an EMBL/GenBank/DDBJ whole genome shotgun (WGS) entry which is preliminary data.</text>
</comment>
<proteinExistence type="predicted"/>
<protein>
    <submittedName>
        <fullName evidence="1">Uncharacterized protein</fullName>
    </submittedName>
</protein>